<protein>
    <submittedName>
        <fullName evidence="1">Uncharacterized protein</fullName>
    </submittedName>
</protein>
<keyword evidence="2" id="KW-1185">Reference proteome</keyword>
<proteinExistence type="predicted"/>
<sequence length="68" mass="7862">MFVKMALRLNHFGKMENLAMRANHPLATYGEIFMIVLNAEKKPMMTIIQEGRKNLPNKVAIYRPQTSN</sequence>
<organism evidence="1 2">
    <name type="scientific">Lithocarpus litseifolius</name>
    <dbReference type="NCBI Taxonomy" id="425828"/>
    <lineage>
        <taxon>Eukaryota</taxon>
        <taxon>Viridiplantae</taxon>
        <taxon>Streptophyta</taxon>
        <taxon>Embryophyta</taxon>
        <taxon>Tracheophyta</taxon>
        <taxon>Spermatophyta</taxon>
        <taxon>Magnoliopsida</taxon>
        <taxon>eudicotyledons</taxon>
        <taxon>Gunneridae</taxon>
        <taxon>Pentapetalae</taxon>
        <taxon>rosids</taxon>
        <taxon>fabids</taxon>
        <taxon>Fagales</taxon>
        <taxon>Fagaceae</taxon>
        <taxon>Lithocarpus</taxon>
    </lineage>
</organism>
<dbReference type="Proteomes" id="UP001459277">
    <property type="component" value="Unassembled WGS sequence"/>
</dbReference>
<dbReference type="AlphaFoldDB" id="A0AAW2CEF9"/>
<dbReference type="EMBL" id="JAZDWU010000007">
    <property type="protein sequence ID" value="KAK9996605.1"/>
    <property type="molecule type" value="Genomic_DNA"/>
</dbReference>
<accession>A0AAW2CEF9</accession>
<comment type="caution">
    <text evidence="1">The sequence shown here is derived from an EMBL/GenBank/DDBJ whole genome shotgun (WGS) entry which is preliminary data.</text>
</comment>
<evidence type="ECO:0000313" key="1">
    <source>
        <dbReference type="EMBL" id="KAK9996605.1"/>
    </source>
</evidence>
<evidence type="ECO:0000313" key="2">
    <source>
        <dbReference type="Proteomes" id="UP001459277"/>
    </source>
</evidence>
<name>A0AAW2CEF9_9ROSI</name>
<reference evidence="1 2" key="1">
    <citation type="submission" date="2024-01" db="EMBL/GenBank/DDBJ databases">
        <title>A telomere-to-telomere, gap-free genome of sweet tea (Lithocarpus litseifolius).</title>
        <authorList>
            <person name="Zhou J."/>
        </authorList>
    </citation>
    <scope>NUCLEOTIDE SEQUENCE [LARGE SCALE GENOMIC DNA]</scope>
    <source>
        <strain evidence="1">Zhou-2022a</strain>
        <tissue evidence="1">Leaf</tissue>
    </source>
</reference>
<gene>
    <name evidence="1" type="ORF">SO802_021291</name>
</gene>